<protein>
    <submittedName>
        <fullName evidence="1">Nucleolar GTP-binding protein 1</fullName>
    </submittedName>
</protein>
<evidence type="ECO:0000313" key="2">
    <source>
        <dbReference type="Proteomes" id="UP001140234"/>
    </source>
</evidence>
<comment type="caution">
    <text evidence="1">The sequence shown here is derived from an EMBL/GenBank/DDBJ whole genome shotgun (WGS) entry which is preliminary data.</text>
</comment>
<evidence type="ECO:0000313" key="1">
    <source>
        <dbReference type="EMBL" id="KAJ2775365.1"/>
    </source>
</evidence>
<keyword evidence="2" id="KW-1185">Reference proteome</keyword>
<dbReference type="EMBL" id="JANBUJ010000025">
    <property type="protein sequence ID" value="KAJ2775365.1"/>
    <property type="molecule type" value="Genomic_DNA"/>
</dbReference>
<organism evidence="1 2">
    <name type="scientific">Coemansia nantahalensis</name>
    <dbReference type="NCBI Taxonomy" id="2789366"/>
    <lineage>
        <taxon>Eukaryota</taxon>
        <taxon>Fungi</taxon>
        <taxon>Fungi incertae sedis</taxon>
        <taxon>Zoopagomycota</taxon>
        <taxon>Kickxellomycotina</taxon>
        <taxon>Kickxellomycetes</taxon>
        <taxon>Kickxellales</taxon>
        <taxon>Kickxellaceae</taxon>
        <taxon>Coemansia</taxon>
    </lineage>
</organism>
<reference evidence="1" key="1">
    <citation type="submission" date="2022-07" db="EMBL/GenBank/DDBJ databases">
        <title>Phylogenomic reconstructions and comparative analyses of Kickxellomycotina fungi.</title>
        <authorList>
            <person name="Reynolds N.K."/>
            <person name="Stajich J.E."/>
            <person name="Barry K."/>
            <person name="Grigoriev I.V."/>
            <person name="Crous P."/>
            <person name="Smith M.E."/>
        </authorList>
    </citation>
    <scope>NUCLEOTIDE SEQUENCE</scope>
    <source>
        <strain evidence="1">CBS 109366</strain>
    </source>
</reference>
<accession>A0ACC1K7R3</accession>
<gene>
    <name evidence="1" type="primary">NOG1</name>
    <name evidence="1" type="ORF">IWQ57_000464</name>
</gene>
<name>A0ACC1K7R3_9FUNG</name>
<feature type="non-terminal residue" evidence="1">
    <location>
        <position position="1"/>
    </location>
</feature>
<dbReference type="Proteomes" id="UP001140234">
    <property type="component" value="Unassembled WGS sequence"/>
</dbReference>
<sequence>TQRKTPTVIHPGYKITRIRQFYMRKVKFTQDTFDEKLRQILEEFPVLDNVHPFYADLMNVLYDKDHYKLALGQVNTARHLIDAVAKDYVRLLKFGDSLYRCKQLKRAALGRMATIMKRQKDSLGYLEQVRQHLARLPSIDPNTRTLIVCGFPNVGKSSFMNKVTRADVDVQPYAFTTKSLFVGHMDYKYLRWQVIDTPGILDHPLEERNTIEMQSITALAHLRAAVLFFTDLSEQCGYSVREQMSLFDSIRPLFANKPTLLVVSKTDVCTLADAAPADRALVEAVAKSGIEVAHMSSYLDTGVIETRNLACEKLLQQRVEMKLKGQQVSSVLNKLNVAQPARRDDVARPAHIPAAVAKRRRYDAQDPDRMVLERDLEAEGGGAGVYNVDLKKKYLLESDDWRHDVIPEIMDGRNVADFVDPDIEEKLAELEREEEKLAAEGLYDSPEDETDDEDRRIRDLARRIRERKQIIAQESRVNNNGRSTLTHKQRAAAGLSGPEDFAAHLRNLGLDGDAAHATAERVTRKRDRSVSQAPAAVSLARRSASLAARAISVQRDRSTMGLRDASQAAASARVHTRALRIMGSKGRAGEADRKIQTKMPRHLFSGKRGIGTANHR</sequence>
<proteinExistence type="predicted"/>